<accession>A0A822XNJ6</accession>
<dbReference type="Proteomes" id="UP000607653">
    <property type="component" value="Unassembled WGS sequence"/>
</dbReference>
<evidence type="ECO:0000313" key="3">
    <source>
        <dbReference type="Proteomes" id="UP000607653"/>
    </source>
</evidence>
<name>A0A822XNJ6_NELNU</name>
<protein>
    <submittedName>
        <fullName evidence="2">Uncharacterized protein</fullName>
    </submittedName>
</protein>
<keyword evidence="3" id="KW-1185">Reference proteome</keyword>
<dbReference type="AlphaFoldDB" id="A0A822XNJ6"/>
<sequence>MFYLDFNFPWRCDMKADYHMMREVVYLYLAFVLRKSNDKKQNKRTDANIKVRHHVYISKQPSLVMVDAFWYGSESVSILPCIAHFFCFLAYPKKKKKICMTVSIQTGTKE</sequence>
<keyword evidence="1" id="KW-0472">Membrane</keyword>
<feature type="transmembrane region" description="Helical" evidence="1">
    <location>
        <begin position="68"/>
        <end position="91"/>
    </location>
</feature>
<comment type="caution">
    <text evidence="2">The sequence shown here is derived from an EMBL/GenBank/DDBJ whole genome shotgun (WGS) entry which is preliminary data.</text>
</comment>
<gene>
    <name evidence="2" type="ORF">HUJ06_024647</name>
</gene>
<evidence type="ECO:0000256" key="1">
    <source>
        <dbReference type="SAM" id="Phobius"/>
    </source>
</evidence>
<evidence type="ECO:0000313" key="2">
    <source>
        <dbReference type="EMBL" id="DAD23184.1"/>
    </source>
</evidence>
<dbReference type="EMBL" id="DUZY01000001">
    <property type="protein sequence ID" value="DAD23184.1"/>
    <property type="molecule type" value="Genomic_DNA"/>
</dbReference>
<reference evidence="2 3" key="1">
    <citation type="journal article" date="2020" name="Mol. Biol. Evol.">
        <title>Distinct Expression and Methylation Patterns for Genes with Different Fates following a Single Whole-Genome Duplication in Flowering Plants.</title>
        <authorList>
            <person name="Shi T."/>
            <person name="Rahmani R.S."/>
            <person name="Gugger P.F."/>
            <person name="Wang M."/>
            <person name="Li H."/>
            <person name="Zhang Y."/>
            <person name="Li Z."/>
            <person name="Wang Q."/>
            <person name="Van de Peer Y."/>
            <person name="Marchal K."/>
            <person name="Chen J."/>
        </authorList>
    </citation>
    <scope>NUCLEOTIDE SEQUENCE [LARGE SCALE GENOMIC DNA]</scope>
    <source>
        <tissue evidence="2">Leaf</tissue>
    </source>
</reference>
<keyword evidence="1" id="KW-1133">Transmembrane helix</keyword>
<proteinExistence type="predicted"/>
<organism evidence="2 3">
    <name type="scientific">Nelumbo nucifera</name>
    <name type="common">Sacred lotus</name>
    <dbReference type="NCBI Taxonomy" id="4432"/>
    <lineage>
        <taxon>Eukaryota</taxon>
        <taxon>Viridiplantae</taxon>
        <taxon>Streptophyta</taxon>
        <taxon>Embryophyta</taxon>
        <taxon>Tracheophyta</taxon>
        <taxon>Spermatophyta</taxon>
        <taxon>Magnoliopsida</taxon>
        <taxon>Proteales</taxon>
        <taxon>Nelumbonaceae</taxon>
        <taxon>Nelumbo</taxon>
    </lineage>
</organism>
<keyword evidence="1" id="KW-0812">Transmembrane</keyword>